<evidence type="ECO:0000256" key="1">
    <source>
        <dbReference type="ARBA" id="ARBA00022527"/>
    </source>
</evidence>
<dbReference type="Gene3D" id="1.10.510.10">
    <property type="entry name" value="Transferase(Phosphotransferase) domain 1"/>
    <property type="match status" value="1"/>
</dbReference>
<dbReference type="SMART" id="SM00133">
    <property type="entry name" value="S_TK_X"/>
    <property type="match status" value="1"/>
</dbReference>
<feature type="binding site" evidence="7">
    <location>
        <position position="145"/>
    </location>
    <ligand>
        <name>ATP</name>
        <dbReference type="ChEBI" id="CHEBI:30616"/>
    </ligand>
</feature>
<dbReference type="SUPFAM" id="SSF56112">
    <property type="entry name" value="Protein kinase-like (PK-like)"/>
    <property type="match status" value="1"/>
</dbReference>
<keyword evidence="4 7" id="KW-0547">Nucleotide-binding</keyword>
<evidence type="ECO:0000259" key="9">
    <source>
        <dbReference type="PROSITE" id="PS50011"/>
    </source>
</evidence>
<dbReference type="FunFam" id="1.10.510.10:FF:000465">
    <property type="entry name" value="Non-specific serine/threonine protein kinase"/>
    <property type="match status" value="1"/>
</dbReference>
<keyword evidence="6 7" id="KW-0067">ATP-binding</keyword>
<protein>
    <submittedName>
        <fullName evidence="11">Serine/threonine-protein kinase Sgk2</fullName>
        <ecNumber evidence="11">2.7.11.1</ecNumber>
    </submittedName>
</protein>
<evidence type="ECO:0000256" key="2">
    <source>
        <dbReference type="ARBA" id="ARBA00022553"/>
    </source>
</evidence>
<keyword evidence="12" id="KW-1185">Reference proteome</keyword>
<proteinExistence type="predicted"/>
<gene>
    <name evidence="11" type="primary">SGK2_2</name>
    <name evidence="11" type="ORF">H4R20_005623</name>
</gene>
<feature type="region of interest" description="Disordered" evidence="8">
    <location>
        <begin position="74"/>
        <end position="109"/>
    </location>
</feature>
<comment type="caution">
    <text evidence="11">The sequence shown here is derived from an EMBL/GenBank/DDBJ whole genome shotgun (WGS) entry which is preliminary data.</text>
</comment>
<dbReference type="GO" id="GO:0004674">
    <property type="term" value="F:protein serine/threonine kinase activity"/>
    <property type="evidence" value="ECO:0007669"/>
    <property type="project" value="UniProtKB-KW"/>
</dbReference>
<sequence length="549" mass="60724">MVDDSDNGNMDVDVTLRGGSVDSELDASTRSLQAANLGRKLAALRRAPLGGIGKNRAAPSDDLAVSAAKARLRGGKRQHMAAPDAEQDAVDYDEDADSAGRPPKPATQHKVGLDDFQLLSIIGKGSYGKVMLARYKDSGKIMAIKVISKSKLRGRPSEIRRVMSERKVLERTVRHPFLVGLQCAFQTKEQLFFCLDYVNGGELFFHLQRERRFGENRARFYAAEIISALAYLHGMDVVYRDLKPENCLLDARGHVRIVDFGLAKEVGPVVWRTEGTALYSVEEGGKTGTFCGTPEYLAPEVLLRRRYGKDVDWYCLGAVLYEMLTGLPPFYDQDNNTMYQRILSEDLRFPASLPPPAPCNGTMSAGSGNVAGGVVGRYAQDFVFRIMHRDPEQRLGHGVFGTENVKRHVFFHGIDWGKIYRQEYAPPFVPKVSSIFDLSNIDPEFRNEPIPESILFDDQVDITAETAEAEHQADLDLQAQLMAFPSPVNSPTAKKHFADSRNAPVSLRAQNGLMASIAKGHANADLDSTINAFRGFSFVSPFVDKEDGN</sequence>
<evidence type="ECO:0000313" key="11">
    <source>
        <dbReference type="EMBL" id="KAJ2796162.1"/>
    </source>
</evidence>
<dbReference type="EMBL" id="JANBUO010001980">
    <property type="protein sequence ID" value="KAJ2796162.1"/>
    <property type="molecule type" value="Genomic_DNA"/>
</dbReference>
<dbReference type="GO" id="GO:0005524">
    <property type="term" value="F:ATP binding"/>
    <property type="evidence" value="ECO:0007669"/>
    <property type="project" value="UniProtKB-UniRule"/>
</dbReference>
<organism evidence="11 12">
    <name type="scientific">Coemansia guatemalensis</name>
    <dbReference type="NCBI Taxonomy" id="2761395"/>
    <lineage>
        <taxon>Eukaryota</taxon>
        <taxon>Fungi</taxon>
        <taxon>Fungi incertae sedis</taxon>
        <taxon>Zoopagomycota</taxon>
        <taxon>Kickxellomycotina</taxon>
        <taxon>Kickxellomycetes</taxon>
        <taxon>Kickxellales</taxon>
        <taxon>Kickxellaceae</taxon>
        <taxon>Coemansia</taxon>
    </lineage>
</organism>
<dbReference type="PANTHER" id="PTHR24351">
    <property type="entry name" value="RIBOSOMAL PROTEIN S6 KINASE"/>
    <property type="match status" value="1"/>
</dbReference>
<dbReference type="Proteomes" id="UP001140094">
    <property type="component" value="Unassembled WGS sequence"/>
</dbReference>
<feature type="domain" description="AGC-kinase C-terminal" evidence="10">
    <location>
        <begin position="412"/>
        <end position="548"/>
    </location>
</feature>
<dbReference type="SMART" id="SM00220">
    <property type="entry name" value="S_TKc"/>
    <property type="match status" value="1"/>
</dbReference>
<dbReference type="Gene3D" id="3.30.200.20">
    <property type="entry name" value="Phosphorylase Kinase, domain 1"/>
    <property type="match status" value="1"/>
</dbReference>
<dbReference type="InterPro" id="IPR017892">
    <property type="entry name" value="Pkinase_C"/>
</dbReference>
<evidence type="ECO:0000313" key="12">
    <source>
        <dbReference type="Proteomes" id="UP001140094"/>
    </source>
</evidence>
<keyword evidence="1" id="KW-0723">Serine/threonine-protein kinase</keyword>
<keyword evidence="5 11" id="KW-0418">Kinase</keyword>
<dbReference type="Pfam" id="PF00433">
    <property type="entry name" value="Pkinase_C"/>
    <property type="match status" value="1"/>
</dbReference>
<dbReference type="PROSITE" id="PS51285">
    <property type="entry name" value="AGC_KINASE_CTER"/>
    <property type="match status" value="1"/>
</dbReference>
<evidence type="ECO:0000256" key="4">
    <source>
        <dbReference type="ARBA" id="ARBA00022741"/>
    </source>
</evidence>
<dbReference type="InterPro" id="IPR000961">
    <property type="entry name" value="AGC-kinase_C"/>
</dbReference>
<keyword evidence="3 11" id="KW-0808">Transferase</keyword>
<keyword evidence="2" id="KW-0597">Phosphoprotein</keyword>
<dbReference type="PROSITE" id="PS00107">
    <property type="entry name" value="PROTEIN_KINASE_ATP"/>
    <property type="match status" value="1"/>
</dbReference>
<name>A0A9W8HP95_9FUNG</name>
<evidence type="ECO:0000256" key="3">
    <source>
        <dbReference type="ARBA" id="ARBA00022679"/>
    </source>
</evidence>
<dbReference type="PROSITE" id="PS50011">
    <property type="entry name" value="PROTEIN_KINASE_DOM"/>
    <property type="match status" value="1"/>
</dbReference>
<dbReference type="AlphaFoldDB" id="A0A9W8HP95"/>
<dbReference type="PROSITE" id="PS00108">
    <property type="entry name" value="PROTEIN_KINASE_ST"/>
    <property type="match status" value="1"/>
</dbReference>
<dbReference type="Pfam" id="PF00069">
    <property type="entry name" value="Pkinase"/>
    <property type="match status" value="1"/>
</dbReference>
<accession>A0A9W8HP95</accession>
<dbReference type="InterPro" id="IPR000719">
    <property type="entry name" value="Prot_kinase_dom"/>
</dbReference>
<evidence type="ECO:0000256" key="5">
    <source>
        <dbReference type="ARBA" id="ARBA00022777"/>
    </source>
</evidence>
<evidence type="ECO:0000256" key="7">
    <source>
        <dbReference type="PROSITE-ProRule" id="PRU10141"/>
    </source>
</evidence>
<dbReference type="EC" id="2.7.11.1" evidence="11"/>
<dbReference type="FunFam" id="3.30.200.20:FF:000042">
    <property type="entry name" value="Aurora kinase A"/>
    <property type="match status" value="1"/>
</dbReference>
<evidence type="ECO:0000259" key="10">
    <source>
        <dbReference type="PROSITE" id="PS51285"/>
    </source>
</evidence>
<evidence type="ECO:0000256" key="6">
    <source>
        <dbReference type="ARBA" id="ARBA00022840"/>
    </source>
</evidence>
<dbReference type="OrthoDB" id="63267at2759"/>
<feature type="compositionally biased region" description="Acidic residues" evidence="8">
    <location>
        <begin position="85"/>
        <end position="97"/>
    </location>
</feature>
<dbReference type="InterPro" id="IPR008271">
    <property type="entry name" value="Ser/Thr_kinase_AS"/>
</dbReference>
<dbReference type="InterPro" id="IPR011009">
    <property type="entry name" value="Kinase-like_dom_sf"/>
</dbReference>
<dbReference type="InterPro" id="IPR017441">
    <property type="entry name" value="Protein_kinase_ATP_BS"/>
</dbReference>
<feature type="domain" description="Protein kinase" evidence="9">
    <location>
        <begin position="116"/>
        <end position="411"/>
    </location>
</feature>
<evidence type="ECO:0000256" key="8">
    <source>
        <dbReference type="SAM" id="MobiDB-lite"/>
    </source>
</evidence>
<reference evidence="11" key="1">
    <citation type="submission" date="2022-07" db="EMBL/GenBank/DDBJ databases">
        <title>Phylogenomic reconstructions and comparative analyses of Kickxellomycotina fungi.</title>
        <authorList>
            <person name="Reynolds N.K."/>
            <person name="Stajich J.E."/>
            <person name="Barry K."/>
            <person name="Grigoriev I.V."/>
            <person name="Crous P."/>
            <person name="Smith M.E."/>
        </authorList>
    </citation>
    <scope>NUCLEOTIDE SEQUENCE</scope>
    <source>
        <strain evidence="11">NRRL 1565</strain>
    </source>
</reference>